<name>A0ABM4TWU4_DROSZ</name>
<accession>A0ABM4TWU4</accession>
<feature type="region of interest" description="Disordered" evidence="1">
    <location>
        <begin position="103"/>
        <end position="123"/>
    </location>
</feature>
<feature type="compositionally biased region" description="Low complexity" evidence="1">
    <location>
        <begin position="110"/>
        <end position="123"/>
    </location>
</feature>
<reference evidence="2 3" key="1">
    <citation type="submission" date="2025-05" db="UniProtKB">
        <authorList>
            <consortium name="RefSeq"/>
        </authorList>
    </citation>
    <scope>NUCLEOTIDE SEQUENCE [LARGE SCALE GENOMIC DNA]</scope>
</reference>
<evidence type="ECO:0000313" key="3">
    <source>
        <dbReference type="RefSeq" id="XP_070854439.1"/>
    </source>
</evidence>
<dbReference type="RefSeq" id="XP_070854440.1">
    <property type="nucleotide sequence ID" value="XM_070998339.1"/>
</dbReference>
<dbReference type="Proteomes" id="UP001652628">
    <property type="component" value="Chromosome 2"/>
</dbReference>
<proteinExistence type="predicted"/>
<evidence type="ECO:0000256" key="1">
    <source>
        <dbReference type="SAM" id="MobiDB-lite"/>
    </source>
</evidence>
<organism evidence="2 3">
    <name type="scientific">Drosophila suzukii</name>
    <name type="common">Spotted-wing drosophila fruit fly</name>
    <dbReference type="NCBI Taxonomy" id="28584"/>
    <lineage>
        <taxon>Eukaryota</taxon>
        <taxon>Metazoa</taxon>
        <taxon>Ecdysozoa</taxon>
        <taxon>Arthropoda</taxon>
        <taxon>Hexapoda</taxon>
        <taxon>Insecta</taxon>
        <taxon>Pterygota</taxon>
        <taxon>Neoptera</taxon>
        <taxon>Endopterygota</taxon>
        <taxon>Diptera</taxon>
        <taxon>Brachycera</taxon>
        <taxon>Muscomorpha</taxon>
        <taxon>Ephydroidea</taxon>
        <taxon>Drosophilidae</taxon>
        <taxon>Drosophila</taxon>
        <taxon>Sophophora</taxon>
    </lineage>
</organism>
<dbReference type="GeneID" id="139354076"/>
<evidence type="ECO:0000313" key="5">
    <source>
        <dbReference type="RefSeq" id="XP_070854441.1"/>
    </source>
</evidence>
<sequence>MIVKAFNFRASRQNRSFPGFDTTVVRLLHGLLLSSMTPSYNILSISSSTTFCFAGDIGYGRSLKTRAPSISSMECLYVLVTPRPSLSKVRNSSLTLPNASFSSAERLQDSGSSLTSSSSSWSA</sequence>
<keyword evidence="2" id="KW-1185">Reference proteome</keyword>
<evidence type="ECO:0000313" key="2">
    <source>
        <dbReference type="Proteomes" id="UP001652628"/>
    </source>
</evidence>
<protein>
    <submittedName>
        <fullName evidence="3 4">Uncharacterized protein</fullName>
    </submittedName>
</protein>
<dbReference type="RefSeq" id="XP_070854441.1">
    <property type="nucleotide sequence ID" value="XM_070998340.1"/>
</dbReference>
<dbReference type="RefSeq" id="XP_070854439.1">
    <property type="nucleotide sequence ID" value="XM_070998338.1"/>
</dbReference>
<gene>
    <name evidence="3 4 5" type="primary">LOC139354076</name>
</gene>
<evidence type="ECO:0000313" key="4">
    <source>
        <dbReference type="RefSeq" id="XP_070854440.1"/>
    </source>
</evidence>